<proteinExistence type="predicted"/>
<dbReference type="SMART" id="SM01329">
    <property type="entry name" value="Iso_dh"/>
    <property type="match status" value="1"/>
</dbReference>
<feature type="domain" description="Isopropylmalate dehydrogenase-like" evidence="7">
    <location>
        <begin position="3"/>
        <end position="341"/>
    </location>
</feature>
<dbReference type="EMBL" id="VCQV01000045">
    <property type="protein sequence ID" value="TWP33254.1"/>
    <property type="molecule type" value="Genomic_DNA"/>
</dbReference>
<dbReference type="Gene3D" id="3.40.718.10">
    <property type="entry name" value="Isopropylmalate Dehydrogenase"/>
    <property type="match status" value="1"/>
</dbReference>
<evidence type="ECO:0000256" key="2">
    <source>
        <dbReference type="ARBA" id="ARBA00001946"/>
    </source>
</evidence>
<evidence type="ECO:0000313" key="8">
    <source>
        <dbReference type="EMBL" id="TWP33254.1"/>
    </source>
</evidence>
<evidence type="ECO:0000256" key="3">
    <source>
        <dbReference type="ARBA" id="ARBA00022723"/>
    </source>
</evidence>
<evidence type="ECO:0000259" key="7">
    <source>
        <dbReference type="SMART" id="SM01329"/>
    </source>
</evidence>
<comment type="cofactor">
    <cofactor evidence="2">
        <name>Mg(2+)</name>
        <dbReference type="ChEBI" id="CHEBI:18420"/>
    </cofactor>
</comment>
<dbReference type="GO" id="GO:0046872">
    <property type="term" value="F:metal ion binding"/>
    <property type="evidence" value="ECO:0007669"/>
    <property type="project" value="UniProtKB-KW"/>
</dbReference>
<name>A0A563DU88_9MICO</name>
<accession>A0A563DU88</accession>
<dbReference type="PANTHER" id="PTHR43275">
    <property type="entry name" value="D-MALATE DEHYDROGENASE [DECARBOXYLATING]"/>
    <property type="match status" value="1"/>
</dbReference>
<evidence type="ECO:0000313" key="9">
    <source>
        <dbReference type="Proteomes" id="UP000320244"/>
    </source>
</evidence>
<dbReference type="GO" id="GO:0003862">
    <property type="term" value="F:3-isopropylmalate dehydrogenase activity"/>
    <property type="evidence" value="ECO:0007669"/>
    <property type="project" value="UniProtKB-EC"/>
</dbReference>
<organism evidence="8 9">
    <name type="scientific">Leekyejoonella antrihumi</name>
    <dbReference type="NCBI Taxonomy" id="1660198"/>
    <lineage>
        <taxon>Bacteria</taxon>
        <taxon>Bacillati</taxon>
        <taxon>Actinomycetota</taxon>
        <taxon>Actinomycetes</taxon>
        <taxon>Micrococcales</taxon>
        <taxon>Dermacoccaceae</taxon>
        <taxon>Leekyejoonella</taxon>
    </lineage>
</organism>
<keyword evidence="9" id="KW-1185">Reference proteome</keyword>
<protein>
    <submittedName>
        <fullName evidence="8">3-isopropylmalate dehydrogenase</fullName>
        <ecNumber evidence="8">1.1.1.85</ecNumber>
    </submittedName>
</protein>
<reference evidence="8 9" key="2">
    <citation type="submission" date="2019-08" db="EMBL/GenBank/DDBJ databases">
        <title>Jejuicoccus antrihumi gen. nov., sp. nov., a new member of the family Dermacoccaceae isolated from a cave.</title>
        <authorList>
            <person name="Schumann P."/>
            <person name="Kim I.S."/>
        </authorList>
    </citation>
    <scope>NUCLEOTIDE SEQUENCE [LARGE SCALE GENOMIC DNA]</scope>
    <source>
        <strain evidence="8 9">C5-26</strain>
    </source>
</reference>
<keyword evidence="6" id="KW-0464">Manganese</keyword>
<reference evidence="8 9" key="1">
    <citation type="submission" date="2019-05" db="EMBL/GenBank/DDBJ databases">
        <authorList>
            <person name="Lee S.D."/>
        </authorList>
    </citation>
    <scope>NUCLEOTIDE SEQUENCE [LARGE SCALE GENOMIC DNA]</scope>
    <source>
        <strain evidence="8 9">C5-26</strain>
    </source>
</reference>
<evidence type="ECO:0000256" key="4">
    <source>
        <dbReference type="ARBA" id="ARBA00023002"/>
    </source>
</evidence>
<dbReference type="InterPro" id="IPR024084">
    <property type="entry name" value="IsoPropMal-DH-like_dom"/>
</dbReference>
<keyword evidence="3" id="KW-0479">Metal-binding</keyword>
<gene>
    <name evidence="8" type="ORF">FGL98_21900</name>
</gene>
<dbReference type="SUPFAM" id="SSF53659">
    <property type="entry name" value="Isocitrate/Isopropylmalate dehydrogenase-like"/>
    <property type="match status" value="1"/>
</dbReference>
<dbReference type="InterPro" id="IPR050501">
    <property type="entry name" value="ICDH/IPMDH"/>
</dbReference>
<evidence type="ECO:0000256" key="1">
    <source>
        <dbReference type="ARBA" id="ARBA00001936"/>
    </source>
</evidence>
<keyword evidence="5" id="KW-0520">NAD</keyword>
<keyword evidence="4 8" id="KW-0560">Oxidoreductase</keyword>
<evidence type="ECO:0000256" key="6">
    <source>
        <dbReference type="ARBA" id="ARBA00023211"/>
    </source>
</evidence>
<dbReference type="PANTHER" id="PTHR43275:SF1">
    <property type="entry name" value="D-MALATE DEHYDROGENASE [DECARBOXYLATING]"/>
    <property type="match status" value="1"/>
</dbReference>
<evidence type="ECO:0000256" key="5">
    <source>
        <dbReference type="ARBA" id="ARBA00023027"/>
    </source>
</evidence>
<dbReference type="AlphaFoldDB" id="A0A563DU88"/>
<dbReference type="Pfam" id="PF00180">
    <property type="entry name" value="Iso_dh"/>
    <property type="match status" value="1"/>
</dbReference>
<dbReference type="OrthoDB" id="5289857at2"/>
<sequence length="346" mass="36242">MMQISVIPGDGIGPEVIAEALKVLRALDQRFALGASVTQVDLGAEAYLRDGAILPAAAIDTLAHSDAILLGALGDPRVTPGILERGIIVALRTRFRQPVNVRPCKTRPGIPSPLRDVGPTGCDFVIVRENTEGLYVGTGTSAHTGQQTAVAVHTSITTMTATETAVRYAFTLARQRRRHLTLCHKTNILLDAGQLWMQAIERISTQFPDVDVDYAHVDAMCLHLLQRPQRYDVIVTDNLFGDILSDLGAGIQGGLGTAASANLNLDGSAPSMFEPVHGSAPDIAGTGTANPAAAILSVAMMLENLGHADAAAACDAAVNNALQQVNTSGTAAFTRELGDAVVAEIG</sequence>
<dbReference type="NCBIfam" id="NF002898">
    <property type="entry name" value="PRK03437.1"/>
    <property type="match status" value="1"/>
</dbReference>
<comment type="cofactor">
    <cofactor evidence="1">
        <name>Mn(2+)</name>
        <dbReference type="ChEBI" id="CHEBI:29035"/>
    </cofactor>
</comment>
<dbReference type="EC" id="1.1.1.85" evidence="8"/>
<dbReference type="Proteomes" id="UP000320244">
    <property type="component" value="Unassembled WGS sequence"/>
</dbReference>
<comment type="caution">
    <text evidence="8">The sequence shown here is derived from an EMBL/GenBank/DDBJ whole genome shotgun (WGS) entry which is preliminary data.</text>
</comment>